<organism evidence="2 3">
    <name type="scientific">Clostridium fungisolvens</name>
    <dbReference type="NCBI Taxonomy" id="1604897"/>
    <lineage>
        <taxon>Bacteria</taxon>
        <taxon>Bacillati</taxon>
        <taxon>Bacillota</taxon>
        <taxon>Clostridia</taxon>
        <taxon>Eubacteriales</taxon>
        <taxon>Clostridiaceae</taxon>
        <taxon>Clostridium</taxon>
    </lineage>
</organism>
<accession>A0A6V8SCR0</accession>
<dbReference type="EMBL" id="BLZR01000001">
    <property type="protein sequence ID" value="GFP75027.1"/>
    <property type="molecule type" value="Genomic_DNA"/>
</dbReference>
<feature type="transmembrane region" description="Helical" evidence="1">
    <location>
        <begin position="49"/>
        <end position="68"/>
    </location>
</feature>
<dbReference type="Gene3D" id="1.10.1760.20">
    <property type="match status" value="1"/>
</dbReference>
<proteinExistence type="predicted"/>
<gene>
    <name evidence="2" type="ORF">bsdtw1_01092</name>
</gene>
<feature type="transmembrane region" description="Helical" evidence="1">
    <location>
        <begin position="126"/>
        <end position="152"/>
    </location>
</feature>
<evidence type="ECO:0000313" key="2">
    <source>
        <dbReference type="EMBL" id="GFP75027.1"/>
    </source>
</evidence>
<feature type="transmembrane region" description="Helical" evidence="1">
    <location>
        <begin position="7"/>
        <end position="29"/>
    </location>
</feature>
<evidence type="ECO:0000313" key="3">
    <source>
        <dbReference type="Proteomes" id="UP000580568"/>
    </source>
</evidence>
<protein>
    <submittedName>
        <fullName evidence="2">Niacin transporter NiaX</fullName>
    </submittedName>
</protein>
<name>A0A6V8SCR0_9CLOT</name>
<feature type="transmembrane region" description="Helical" evidence="1">
    <location>
        <begin position="75"/>
        <end position="93"/>
    </location>
</feature>
<dbReference type="Proteomes" id="UP000580568">
    <property type="component" value="Unassembled WGS sequence"/>
</dbReference>
<keyword evidence="3" id="KW-1185">Reference proteome</keyword>
<dbReference type="RefSeq" id="WP_371874658.1">
    <property type="nucleotide sequence ID" value="NZ_BLZR01000001.1"/>
</dbReference>
<comment type="caution">
    <text evidence="2">The sequence shown here is derived from an EMBL/GenBank/DDBJ whole genome shotgun (WGS) entry which is preliminary data.</text>
</comment>
<sequence>MNKTKNLTYISVLIALAIIIPITFGFATVNIPPFTATIASHVPMFLSMFVSPFAAVAVGLGNAIGFFIAGKPIWVVLRALMHVFVGLAGAYMIKKGVSYGKTVVFTSPIHGILEALVIMPFPQFKFQYLVVTVLVGTIIHHFIDGTITYVLVEAISKATRRDFRKVLSSTSR</sequence>
<reference evidence="2 3" key="1">
    <citation type="submission" date="2020-07" db="EMBL/GenBank/DDBJ databases">
        <title>A new beta-1,3-glucan-decomposing anaerobic bacterium isolated from anoxic soil subjected to biological soil disinfestation.</title>
        <authorList>
            <person name="Ueki A."/>
            <person name="Tonouchi A."/>
        </authorList>
    </citation>
    <scope>NUCLEOTIDE SEQUENCE [LARGE SCALE GENOMIC DNA]</scope>
    <source>
        <strain evidence="2 3">TW1</strain>
    </source>
</reference>
<keyword evidence="1" id="KW-0472">Membrane</keyword>
<keyword evidence="1" id="KW-1133">Transmembrane helix</keyword>
<dbReference type="AlphaFoldDB" id="A0A6V8SCR0"/>
<evidence type="ECO:0000256" key="1">
    <source>
        <dbReference type="SAM" id="Phobius"/>
    </source>
</evidence>
<keyword evidence="1" id="KW-0812">Transmembrane</keyword>